<dbReference type="GO" id="GO:0022627">
    <property type="term" value="C:cytosolic small ribosomal subunit"/>
    <property type="evidence" value="ECO:0007669"/>
    <property type="project" value="TreeGrafter"/>
</dbReference>
<feature type="region of interest" description="Disordered" evidence="9">
    <location>
        <begin position="27"/>
        <end position="47"/>
    </location>
</feature>
<dbReference type="VEuPathDB" id="VectorBase:SCAU005096"/>
<evidence type="ECO:0000259" key="10">
    <source>
        <dbReference type="Pfam" id="PF08662"/>
    </source>
</evidence>
<dbReference type="SUPFAM" id="SSF82171">
    <property type="entry name" value="DPP6 N-terminal domain-like"/>
    <property type="match status" value="1"/>
</dbReference>
<dbReference type="Gene3D" id="2.130.10.10">
    <property type="entry name" value="YVTN repeat-like/Quinoprotein amine dehydrogenase"/>
    <property type="match status" value="2"/>
</dbReference>
<dbReference type="GO" id="GO:0003743">
    <property type="term" value="F:translation initiation factor activity"/>
    <property type="evidence" value="ECO:0007669"/>
    <property type="project" value="UniProtKB-KW"/>
</dbReference>
<dbReference type="EnsemblMetazoa" id="SCAU005096-RA">
    <property type="protein sequence ID" value="SCAU005096-PA"/>
    <property type="gene ID" value="SCAU005096"/>
</dbReference>
<feature type="compositionally biased region" description="Low complexity" evidence="9">
    <location>
        <begin position="587"/>
        <end position="621"/>
    </location>
</feature>
<dbReference type="AlphaFoldDB" id="A0A1I8P5U4"/>
<evidence type="ECO:0000313" key="11">
    <source>
        <dbReference type="EnsemblMetazoa" id="SCAU005096-PA"/>
    </source>
</evidence>
<dbReference type="InterPro" id="IPR013979">
    <property type="entry name" value="TIF_beta_prop-like"/>
</dbReference>
<feature type="region of interest" description="Disordered" evidence="9">
    <location>
        <begin position="635"/>
        <end position="681"/>
    </location>
</feature>
<dbReference type="GO" id="GO:0006417">
    <property type="term" value="P:regulation of translation"/>
    <property type="evidence" value="ECO:0007669"/>
    <property type="project" value="UniProtKB-KW"/>
</dbReference>
<dbReference type="STRING" id="35570.A0A1I8P5U4"/>
<feature type="compositionally biased region" description="Low complexity" evidence="9">
    <location>
        <begin position="543"/>
        <end position="564"/>
    </location>
</feature>
<protein>
    <recommendedName>
        <fullName evidence="3">Eukaryotic translation initiation factor 2A</fullName>
    </recommendedName>
</protein>
<evidence type="ECO:0000313" key="12">
    <source>
        <dbReference type="Proteomes" id="UP000095300"/>
    </source>
</evidence>
<keyword evidence="6" id="KW-0677">Repeat</keyword>
<feature type="region of interest" description="Disordered" evidence="9">
    <location>
        <begin position="438"/>
        <end position="621"/>
    </location>
</feature>
<keyword evidence="8" id="KW-0648">Protein biosynthesis</keyword>
<evidence type="ECO:0000256" key="5">
    <source>
        <dbReference type="ARBA" id="ARBA00022574"/>
    </source>
</evidence>
<dbReference type="OrthoDB" id="2194683at2759"/>
<feature type="compositionally biased region" description="Low complexity" evidence="9">
    <location>
        <begin position="503"/>
        <end position="519"/>
    </location>
</feature>
<feature type="compositionally biased region" description="Polar residues" evidence="9">
    <location>
        <begin position="484"/>
        <end position="502"/>
    </location>
</feature>
<evidence type="ECO:0000256" key="4">
    <source>
        <dbReference type="ARBA" id="ARBA00022540"/>
    </source>
</evidence>
<dbReference type="PANTHER" id="PTHR13227">
    <property type="entry name" value="EUKARYOTIC TRANSLATION INITIATION FACTOR 2A"/>
    <property type="match status" value="1"/>
</dbReference>
<dbReference type="GO" id="GO:0043022">
    <property type="term" value="F:ribosome binding"/>
    <property type="evidence" value="ECO:0007669"/>
    <property type="project" value="TreeGrafter"/>
</dbReference>
<organism evidence="11 12">
    <name type="scientific">Stomoxys calcitrans</name>
    <name type="common">Stable fly</name>
    <name type="synonym">Conops calcitrans</name>
    <dbReference type="NCBI Taxonomy" id="35570"/>
    <lineage>
        <taxon>Eukaryota</taxon>
        <taxon>Metazoa</taxon>
        <taxon>Ecdysozoa</taxon>
        <taxon>Arthropoda</taxon>
        <taxon>Hexapoda</taxon>
        <taxon>Insecta</taxon>
        <taxon>Pterygota</taxon>
        <taxon>Neoptera</taxon>
        <taxon>Endopterygota</taxon>
        <taxon>Diptera</taxon>
        <taxon>Brachycera</taxon>
        <taxon>Muscomorpha</taxon>
        <taxon>Muscoidea</taxon>
        <taxon>Muscidae</taxon>
        <taxon>Stomoxys</taxon>
    </lineage>
</organism>
<keyword evidence="4" id="KW-0396">Initiation factor</keyword>
<dbReference type="Proteomes" id="UP000095300">
    <property type="component" value="Unassembled WGS sequence"/>
</dbReference>
<dbReference type="InterPro" id="IPR011387">
    <property type="entry name" value="TIF2A"/>
</dbReference>
<keyword evidence="7" id="KW-0810">Translation regulation</keyword>
<dbReference type="KEGG" id="scac:106089909"/>
<sequence>MAVDCVSPALAIRSSVGIELWASSGSKQPYEHKSNLPREETKNSRSISFSPDGSYFAYSNGQEVKVLQTNNWQLQCTLPRPKAFYLKFSPRGNYLCTWELYVITKDIPEGSPNMFVYEIATGKQVFSIVQKKQTDWEPSWSSDESIFAIVVGGESLFYDLSQGIEGFTATTKKIGGSRGGILSVGPGSSPPFIAIYTPGAKDAPSMCKLYKYPALGQTQTLACKSFFNADRVEMMWNKRGTGLLLLTSTEVDKTGASYYGNQALHFLNTKGDSCSVPLSKEGPVHCVKWSPKATEFVVVYGYMPSKAALYNLKCDVIFDFKEGPRNCAYFNPFGNLVVLAGFGNLPGNVEIWDVKMKEMIANIKCPDTTHFEWSPNGEYFVTATTAPRLRIGNGFKVYHYSGALMHETIWPQGQELLAVEWQQFAENTFGEPTITKAKQEGIKSSQPEASKNVYTPPHLRGGNKGNNKMLIQPQNTIPGLPPGYTSSHANNKKQGAQKHTTTQQNNQQQQVQQQQQLQNASSKRQQRNFERARARRESKGECGVNTNSNSSPNVNKNSSGNNTPPNGEATVEVLQAGGQEENSQQLQQARPQNKRNPNNRRQQPQQQQYQKKQQHQNHQYGNNNDAEKILENNAQEGQQTQQQQQQNKSFNQQQQGDVPQQQQQPSKKAANPEKDKKIRNVAKKLSDIKKLKLRQEQGEALELNQLNKISMEAKFLEELKALKLSD</sequence>
<comment type="similarity">
    <text evidence="2">Belongs to the WD repeat EIF2A family.</text>
</comment>
<evidence type="ECO:0000256" key="8">
    <source>
        <dbReference type="ARBA" id="ARBA00022917"/>
    </source>
</evidence>
<reference evidence="11" key="1">
    <citation type="submission" date="2020-05" db="UniProtKB">
        <authorList>
            <consortium name="EnsemblMetazoa"/>
        </authorList>
    </citation>
    <scope>IDENTIFICATION</scope>
    <source>
        <strain evidence="11">USDA</strain>
    </source>
</reference>
<dbReference type="FunFam" id="2.130.10.10:FF:001250">
    <property type="entry name" value="Eukaryotic translation initiation factor 2A"/>
    <property type="match status" value="1"/>
</dbReference>
<evidence type="ECO:0000256" key="7">
    <source>
        <dbReference type="ARBA" id="ARBA00022845"/>
    </source>
</evidence>
<keyword evidence="12" id="KW-1185">Reference proteome</keyword>
<feature type="compositionally biased region" description="Basic and acidic residues" evidence="9">
    <location>
        <begin position="29"/>
        <end position="43"/>
    </location>
</feature>
<keyword evidence="5" id="KW-0853">WD repeat</keyword>
<feature type="compositionally biased region" description="Polar residues" evidence="9">
    <location>
        <begin position="442"/>
        <end position="453"/>
    </location>
</feature>
<dbReference type="PIRSF" id="PIRSF017222">
    <property type="entry name" value="eIF2A"/>
    <property type="match status" value="1"/>
</dbReference>
<evidence type="ECO:0000256" key="6">
    <source>
        <dbReference type="ARBA" id="ARBA00022737"/>
    </source>
</evidence>
<name>A0A1I8P5U4_STOCA</name>
<accession>A0A1I8P5U4</accession>
<dbReference type="Pfam" id="PF08662">
    <property type="entry name" value="eIF2A"/>
    <property type="match status" value="1"/>
</dbReference>
<feature type="domain" description="Translation initiation factor beta propellor-like" evidence="10">
    <location>
        <begin position="224"/>
        <end position="416"/>
    </location>
</feature>
<dbReference type="PANTHER" id="PTHR13227:SF0">
    <property type="entry name" value="EUKARYOTIC TRANSLATION INITIATION FACTOR 2A"/>
    <property type="match status" value="1"/>
</dbReference>
<evidence type="ECO:0000256" key="9">
    <source>
        <dbReference type="SAM" id="MobiDB-lite"/>
    </source>
</evidence>
<gene>
    <name evidence="11" type="primary">106089909</name>
</gene>
<dbReference type="InterPro" id="IPR015943">
    <property type="entry name" value="WD40/YVTN_repeat-like_dom_sf"/>
</dbReference>
<proteinExistence type="inferred from homology"/>
<comment type="function">
    <text evidence="1">Functions in the early steps of protein synthesis of a small number of specific mRNAs. Acts by directing the binding of methionyl-tRNAi to 40S ribosomal subunits. In contrast to the eIF-2 complex, it binds methionyl-tRNAi to 40S subunits in a codon-dependent manner, whereas the eIF-2 complex binds methionyl-tRNAi to 40S subunits in a GTP-dependent manner.</text>
</comment>
<dbReference type="GO" id="GO:0003729">
    <property type="term" value="F:mRNA binding"/>
    <property type="evidence" value="ECO:0007669"/>
    <property type="project" value="TreeGrafter"/>
</dbReference>
<evidence type="ECO:0000256" key="3">
    <source>
        <dbReference type="ARBA" id="ARBA00013819"/>
    </source>
</evidence>
<evidence type="ECO:0000256" key="1">
    <source>
        <dbReference type="ARBA" id="ARBA00003993"/>
    </source>
</evidence>
<feature type="compositionally biased region" description="Low complexity" evidence="9">
    <location>
        <begin position="635"/>
        <end position="664"/>
    </location>
</feature>
<evidence type="ECO:0000256" key="2">
    <source>
        <dbReference type="ARBA" id="ARBA00009573"/>
    </source>
</evidence>
<dbReference type="GO" id="GO:0000049">
    <property type="term" value="F:tRNA binding"/>
    <property type="evidence" value="ECO:0007669"/>
    <property type="project" value="TreeGrafter"/>
</dbReference>
<feature type="compositionally biased region" description="Basic and acidic residues" evidence="9">
    <location>
        <begin position="527"/>
        <end position="540"/>
    </location>
</feature>
<feature type="compositionally biased region" description="Basic and acidic residues" evidence="9">
    <location>
        <begin position="670"/>
        <end position="681"/>
    </location>
</feature>